<comment type="function">
    <text evidence="4">Involved in spliceosome maturation and the first step of pre-mRNA splicing.</text>
</comment>
<evidence type="ECO:0000313" key="8">
    <source>
        <dbReference type="EMBL" id="CCE79012.1"/>
    </source>
</evidence>
<dbReference type="GO" id="GO:0005681">
    <property type="term" value="C:spliceosomal complex"/>
    <property type="evidence" value="ECO:0007669"/>
    <property type="project" value="UniProtKB-UniRule"/>
</dbReference>
<name>G8YS89_PICSO</name>
<evidence type="ECO:0000256" key="4">
    <source>
        <dbReference type="RuleBase" id="RU369096"/>
    </source>
</evidence>
<keyword evidence="3 4" id="KW-0539">Nucleus</keyword>
<gene>
    <name evidence="7" type="primary">Piso0_001049</name>
    <name evidence="7" type="ORF">GNLVRS01_PISO0C09770g</name>
    <name evidence="8" type="ORF">GNLVRS01_PISO0D09837g</name>
</gene>
<keyword evidence="4" id="KW-0508">mRNA splicing</keyword>
<accession>G8YS89</accession>
<evidence type="ECO:0000256" key="1">
    <source>
        <dbReference type="ARBA" id="ARBA00004123"/>
    </source>
</evidence>
<dbReference type="OrthoDB" id="5577072at2759"/>
<evidence type="ECO:0000256" key="2">
    <source>
        <dbReference type="ARBA" id="ARBA00008576"/>
    </source>
</evidence>
<reference evidence="9" key="2">
    <citation type="journal article" date="2012" name="G3 (Bethesda)">
        <title>Pichia sorbitophila, an interspecies yeast hybrid reveals early steps of genome resolution following polyploidization.</title>
        <authorList>
            <person name="Leh Louis V."/>
            <person name="Despons L."/>
            <person name="Friedrich A."/>
            <person name="Martin T."/>
            <person name="Durrens P."/>
            <person name="Casaregola S."/>
            <person name="Neuveglise C."/>
            <person name="Fairhead C."/>
            <person name="Marck C."/>
            <person name="Cruz J.A."/>
            <person name="Straub M.L."/>
            <person name="Kugler V."/>
            <person name="Sacerdot C."/>
            <person name="Uzunov Z."/>
            <person name="Thierry A."/>
            <person name="Weiss S."/>
            <person name="Bleykasten C."/>
            <person name="De Montigny J."/>
            <person name="Jacques N."/>
            <person name="Jung P."/>
            <person name="Lemaire M."/>
            <person name="Mallet S."/>
            <person name="Morel G."/>
            <person name="Richard G.F."/>
            <person name="Sarkar A."/>
            <person name="Savel G."/>
            <person name="Schacherer J."/>
            <person name="Seret M.L."/>
            <person name="Talla E."/>
            <person name="Samson G."/>
            <person name="Jubin C."/>
            <person name="Poulain J."/>
            <person name="Vacherie B."/>
            <person name="Barbe V."/>
            <person name="Pelletier E."/>
            <person name="Sherman D.J."/>
            <person name="Westhof E."/>
            <person name="Weissenbach J."/>
            <person name="Baret P.V."/>
            <person name="Wincker P."/>
            <person name="Gaillardin C."/>
            <person name="Dujon B."/>
            <person name="Souciet J.L."/>
        </authorList>
    </citation>
    <scope>NUCLEOTIDE SEQUENCE [LARGE SCALE GENOMIC DNA]</scope>
    <source>
        <strain evidence="9">ATCC MYA-4447 / BCRC 22081 / CBS 7064 / NBRC 10061 / NRRL Y-12695</strain>
    </source>
</reference>
<reference evidence="7" key="1">
    <citation type="submission" date="2011-10" db="EMBL/GenBank/DDBJ databases">
        <authorList>
            <person name="Genoscope - CEA"/>
        </authorList>
    </citation>
    <scope>NUCLEOTIDE SEQUENCE</scope>
</reference>
<keyword evidence="4" id="KW-0747">Spliceosome</keyword>
<dbReference type="eggNOG" id="ENOG502S8BR">
    <property type="taxonomic scope" value="Eukaryota"/>
</dbReference>
<comment type="similarity">
    <text evidence="2 4">Belongs to the SPP2 family.</text>
</comment>
<dbReference type="InParanoid" id="G8YS89"/>
<dbReference type="AlphaFoldDB" id="G8YS89"/>
<feature type="region of interest" description="Disordered" evidence="5">
    <location>
        <begin position="1"/>
        <end position="151"/>
    </location>
</feature>
<dbReference type="EMBL" id="FO082056">
    <property type="protein sequence ID" value="CCE79012.1"/>
    <property type="molecule type" value="Genomic_DNA"/>
</dbReference>
<dbReference type="Proteomes" id="UP000005222">
    <property type="component" value="Chromosome C"/>
</dbReference>
<keyword evidence="4" id="KW-0507">mRNA processing</keyword>
<dbReference type="GO" id="GO:0000398">
    <property type="term" value="P:mRNA splicing, via spliceosome"/>
    <property type="evidence" value="ECO:0007669"/>
    <property type="project" value="UniProtKB-UniRule"/>
</dbReference>
<dbReference type="OMA" id="AMAGETH"/>
<dbReference type="Pfam" id="PF12656">
    <property type="entry name" value="G-patch_2"/>
    <property type="match status" value="1"/>
</dbReference>
<proteinExistence type="inferred from homology"/>
<dbReference type="PANTHER" id="PTHR15818">
    <property type="entry name" value="G PATCH AND KOW-CONTAINING"/>
    <property type="match status" value="1"/>
</dbReference>
<evidence type="ECO:0000256" key="3">
    <source>
        <dbReference type="ARBA" id="ARBA00023242"/>
    </source>
</evidence>
<dbReference type="FunCoup" id="G8YS89">
    <property type="interactions" value="116"/>
</dbReference>
<comment type="subcellular location">
    <subcellularLocation>
        <location evidence="1 4">Nucleus</location>
    </subcellularLocation>
</comment>
<dbReference type="HOGENOM" id="CLU_091434_0_0_1"/>
<evidence type="ECO:0000313" key="7">
    <source>
        <dbReference type="EMBL" id="CCE78426.1"/>
    </source>
</evidence>
<feature type="compositionally biased region" description="Basic and acidic residues" evidence="5">
    <location>
        <begin position="56"/>
        <end position="76"/>
    </location>
</feature>
<dbReference type="InterPro" id="IPR026822">
    <property type="entry name" value="Spp2/MOS2_G-patch"/>
</dbReference>
<dbReference type="STRING" id="559304.G8YS89"/>
<sequence length="266" mass="29693">MVSFQLKLNKDKKGGPKGVSKPFGFTKTSDQSAKNGAIKPVKKNVLDSSDSDSEGEDRVVKIDSFDKKNGAGDNKKNSSNKDVPIIRQEYLKSSIRDVIKRQGDEHENSKKIESDDQSEQSNKSLSNRSRLEKEARRSLLSGEDLTTDSGETIHISKDALLKSDAASEIEASEYKSMPVENFGAALLRGMGWKQNRNRVKTPDLEKRKRGATLGIGAQAVEDELMTEIQGKDKTFSVPMTRRDKRIGYRGNEQRDRSPSRQNRSSK</sequence>
<dbReference type="InterPro" id="IPR045166">
    <property type="entry name" value="Spp2-like"/>
</dbReference>
<dbReference type="PANTHER" id="PTHR15818:SF2">
    <property type="entry name" value="G-PATCH DOMAIN AND KOW MOTIFS-CONTAINING PROTEIN"/>
    <property type="match status" value="1"/>
</dbReference>
<organism evidence="7 9">
    <name type="scientific">Pichia sorbitophila (strain ATCC MYA-4447 / BCRC 22081 / CBS 7064 / NBRC 10061 / NRRL Y-12695)</name>
    <name type="common">Hybrid yeast</name>
    <dbReference type="NCBI Taxonomy" id="559304"/>
    <lineage>
        <taxon>Eukaryota</taxon>
        <taxon>Fungi</taxon>
        <taxon>Dikarya</taxon>
        <taxon>Ascomycota</taxon>
        <taxon>Saccharomycotina</taxon>
        <taxon>Pichiomycetes</taxon>
        <taxon>Debaryomycetaceae</taxon>
        <taxon>Millerozyma</taxon>
    </lineage>
</organism>
<evidence type="ECO:0000259" key="6">
    <source>
        <dbReference type="Pfam" id="PF12656"/>
    </source>
</evidence>
<evidence type="ECO:0000256" key="5">
    <source>
        <dbReference type="SAM" id="MobiDB-lite"/>
    </source>
</evidence>
<feature type="domain" description="Spp2/MOS2 G-patch" evidence="6">
    <location>
        <begin position="168"/>
        <end position="220"/>
    </location>
</feature>
<feature type="region of interest" description="Disordered" evidence="5">
    <location>
        <begin position="238"/>
        <end position="266"/>
    </location>
</feature>
<feature type="compositionally biased region" description="Polar residues" evidence="5">
    <location>
        <begin position="119"/>
        <end position="128"/>
    </location>
</feature>
<evidence type="ECO:0000313" key="9">
    <source>
        <dbReference type="Proteomes" id="UP000005222"/>
    </source>
</evidence>
<feature type="compositionally biased region" description="Basic and acidic residues" evidence="5">
    <location>
        <begin position="94"/>
        <end position="114"/>
    </location>
</feature>
<dbReference type="EMBL" id="FO082057">
    <property type="protein sequence ID" value="CCE78426.1"/>
    <property type="molecule type" value="Genomic_DNA"/>
</dbReference>
<dbReference type="Proteomes" id="UP000005222">
    <property type="component" value="Chromosome D"/>
</dbReference>
<keyword evidence="9" id="KW-1185">Reference proteome</keyword>
<protein>
    <recommendedName>
        <fullName evidence="4">Pre-mRNA-splicing factor</fullName>
    </recommendedName>
</protein>